<gene>
    <name evidence="1" type="ORF">H8704_11930</name>
</gene>
<protein>
    <submittedName>
        <fullName evidence="1">Uncharacterized protein</fullName>
    </submittedName>
</protein>
<accession>A0ABR7N3Y6</accession>
<reference evidence="1 2" key="1">
    <citation type="submission" date="2020-08" db="EMBL/GenBank/DDBJ databases">
        <title>Genome public.</title>
        <authorList>
            <person name="Liu C."/>
            <person name="Sun Q."/>
        </authorList>
    </citation>
    <scope>NUCLEOTIDE SEQUENCE [LARGE SCALE GENOMIC DNA]</scope>
    <source>
        <strain evidence="1 2">NSJ-37</strain>
    </source>
</reference>
<organism evidence="1 2">
    <name type="scientific">Jutongia huaianensis</name>
    <dbReference type="NCBI Taxonomy" id="2763668"/>
    <lineage>
        <taxon>Bacteria</taxon>
        <taxon>Bacillati</taxon>
        <taxon>Bacillota</taxon>
        <taxon>Clostridia</taxon>
        <taxon>Lachnospirales</taxon>
        <taxon>Lachnospiraceae</taxon>
        <taxon>Jutongia</taxon>
    </lineage>
</organism>
<proteinExistence type="predicted"/>
<dbReference type="RefSeq" id="WP_249298408.1">
    <property type="nucleotide sequence ID" value="NZ_JACRSX010000019.1"/>
</dbReference>
<comment type="caution">
    <text evidence="1">The sequence shown here is derived from an EMBL/GenBank/DDBJ whole genome shotgun (WGS) entry which is preliminary data.</text>
</comment>
<evidence type="ECO:0000313" key="2">
    <source>
        <dbReference type="Proteomes" id="UP000606193"/>
    </source>
</evidence>
<dbReference type="Proteomes" id="UP000606193">
    <property type="component" value="Unassembled WGS sequence"/>
</dbReference>
<name>A0ABR7N3Y6_9FIRM</name>
<evidence type="ECO:0000313" key="1">
    <source>
        <dbReference type="EMBL" id="MBC8563325.1"/>
    </source>
</evidence>
<keyword evidence="2" id="KW-1185">Reference proteome</keyword>
<dbReference type="EMBL" id="JACRSX010000019">
    <property type="protein sequence ID" value="MBC8563325.1"/>
    <property type="molecule type" value="Genomic_DNA"/>
</dbReference>
<sequence>MRNDTILRYAQDYRVHLLDSSRISQNDFKKFASSLWEVLKYIKYSKDEKGLARLL</sequence>